<dbReference type="InterPro" id="IPR011075">
    <property type="entry name" value="TetR_C"/>
</dbReference>
<evidence type="ECO:0000313" key="7">
    <source>
        <dbReference type="Proteomes" id="UP000253606"/>
    </source>
</evidence>
<dbReference type="Gene3D" id="1.10.10.60">
    <property type="entry name" value="Homeodomain-like"/>
    <property type="match status" value="1"/>
</dbReference>
<dbReference type="PANTHER" id="PTHR47506:SF1">
    <property type="entry name" value="HTH-TYPE TRANSCRIPTIONAL REGULATOR YJDC"/>
    <property type="match status" value="1"/>
</dbReference>
<accession>A0A2Z5FUF1</accession>
<keyword evidence="2 4" id="KW-0238">DNA-binding</keyword>
<dbReference type="KEGG" id="abas:ACPOL_0755"/>
<dbReference type="InterPro" id="IPR036271">
    <property type="entry name" value="Tet_transcr_reg_TetR-rel_C_sf"/>
</dbReference>
<keyword evidence="1" id="KW-0805">Transcription regulation</keyword>
<dbReference type="SUPFAM" id="SSF46689">
    <property type="entry name" value="Homeodomain-like"/>
    <property type="match status" value="1"/>
</dbReference>
<dbReference type="InterPro" id="IPR009057">
    <property type="entry name" value="Homeodomain-like_sf"/>
</dbReference>
<dbReference type="InterPro" id="IPR001647">
    <property type="entry name" value="HTH_TetR"/>
</dbReference>
<organism evidence="6 7">
    <name type="scientific">Acidisarcina polymorpha</name>
    <dbReference type="NCBI Taxonomy" id="2211140"/>
    <lineage>
        <taxon>Bacteria</taxon>
        <taxon>Pseudomonadati</taxon>
        <taxon>Acidobacteriota</taxon>
        <taxon>Terriglobia</taxon>
        <taxon>Terriglobales</taxon>
        <taxon>Acidobacteriaceae</taxon>
        <taxon>Acidisarcina</taxon>
    </lineage>
</organism>
<reference evidence="6 7" key="1">
    <citation type="journal article" date="2018" name="Front. Microbiol.">
        <title>Hydrolytic Capabilities as a Key to Environmental Success: Chitinolytic and Cellulolytic Acidobacteria From Acidic Sub-arctic Soils and Boreal Peatlands.</title>
        <authorList>
            <person name="Belova S.E."/>
            <person name="Ravin N.V."/>
            <person name="Pankratov T.A."/>
            <person name="Rakitin A.L."/>
            <person name="Ivanova A.A."/>
            <person name="Beletsky A.V."/>
            <person name="Mardanov A.V."/>
            <person name="Sinninghe Damste J.S."/>
            <person name="Dedysh S.N."/>
        </authorList>
    </citation>
    <scope>NUCLEOTIDE SEQUENCE [LARGE SCALE GENOMIC DNA]</scope>
    <source>
        <strain evidence="6 7">SBC82</strain>
    </source>
</reference>
<sequence length="178" mass="19418">MLLFWKQGFDATSYTDLTKATGMSKPTIYAAFGDKVDLFRKAMVVYAEEATRVYEEALNQPTAREAVETCLRLARGLNSPPDEPRVCFLVQGALTGSADTQTLRDELAGFQRQATRKLRKRLDEGKRKGELPATANTAAMAEYFTSVVTGLSVQAANGAAAKDLNAVLKMAMASWPSK</sequence>
<keyword evidence="7" id="KW-1185">Reference proteome</keyword>
<dbReference type="EMBL" id="CP030840">
    <property type="protein sequence ID" value="AXC10116.1"/>
    <property type="molecule type" value="Genomic_DNA"/>
</dbReference>
<proteinExistence type="predicted"/>
<gene>
    <name evidence="6" type="ORF">ACPOL_0755</name>
</gene>
<name>A0A2Z5FUF1_9BACT</name>
<dbReference type="RefSeq" id="WP_414633353.1">
    <property type="nucleotide sequence ID" value="NZ_CP030840.1"/>
</dbReference>
<dbReference type="Pfam" id="PF00440">
    <property type="entry name" value="TetR_N"/>
    <property type="match status" value="1"/>
</dbReference>
<evidence type="ECO:0000256" key="1">
    <source>
        <dbReference type="ARBA" id="ARBA00023015"/>
    </source>
</evidence>
<dbReference type="SUPFAM" id="SSF48498">
    <property type="entry name" value="Tetracyclin repressor-like, C-terminal domain"/>
    <property type="match status" value="1"/>
</dbReference>
<evidence type="ECO:0000256" key="4">
    <source>
        <dbReference type="PROSITE-ProRule" id="PRU00335"/>
    </source>
</evidence>
<evidence type="ECO:0000256" key="2">
    <source>
        <dbReference type="ARBA" id="ARBA00023125"/>
    </source>
</evidence>
<dbReference type="PROSITE" id="PS50977">
    <property type="entry name" value="HTH_TETR_2"/>
    <property type="match status" value="1"/>
</dbReference>
<keyword evidence="3" id="KW-0804">Transcription</keyword>
<dbReference type="Pfam" id="PF16925">
    <property type="entry name" value="TetR_C_13"/>
    <property type="match status" value="1"/>
</dbReference>
<dbReference type="PANTHER" id="PTHR47506">
    <property type="entry name" value="TRANSCRIPTIONAL REGULATORY PROTEIN"/>
    <property type="match status" value="1"/>
</dbReference>
<dbReference type="Proteomes" id="UP000253606">
    <property type="component" value="Chromosome"/>
</dbReference>
<feature type="DNA-binding region" description="H-T-H motif" evidence="4">
    <location>
        <begin position="13"/>
        <end position="32"/>
    </location>
</feature>
<evidence type="ECO:0000256" key="3">
    <source>
        <dbReference type="ARBA" id="ARBA00023163"/>
    </source>
</evidence>
<evidence type="ECO:0000313" key="6">
    <source>
        <dbReference type="EMBL" id="AXC10116.1"/>
    </source>
</evidence>
<evidence type="ECO:0000259" key="5">
    <source>
        <dbReference type="PROSITE" id="PS50977"/>
    </source>
</evidence>
<dbReference type="AlphaFoldDB" id="A0A2Z5FUF1"/>
<feature type="domain" description="HTH tetR-type" evidence="5">
    <location>
        <begin position="1"/>
        <end position="50"/>
    </location>
</feature>
<dbReference type="GO" id="GO:0003677">
    <property type="term" value="F:DNA binding"/>
    <property type="evidence" value="ECO:0007669"/>
    <property type="project" value="UniProtKB-UniRule"/>
</dbReference>
<dbReference type="Gene3D" id="1.10.357.10">
    <property type="entry name" value="Tetracycline Repressor, domain 2"/>
    <property type="match status" value="1"/>
</dbReference>
<protein>
    <submittedName>
        <fullName evidence="6">Transcriptional regulator, TetR family</fullName>
    </submittedName>
</protein>